<dbReference type="Proteomes" id="UP000612893">
    <property type="component" value="Unassembled WGS sequence"/>
</dbReference>
<feature type="domain" description="HTH cro/C1-type" evidence="1">
    <location>
        <begin position="11"/>
        <end position="66"/>
    </location>
</feature>
<dbReference type="InterPro" id="IPR001387">
    <property type="entry name" value="Cro/C1-type_HTH"/>
</dbReference>
<evidence type="ECO:0000259" key="1">
    <source>
        <dbReference type="PROSITE" id="PS50943"/>
    </source>
</evidence>
<reference evidence="2" key="1">
    <citation type="submission" date="2020-10" db="EMBL/GenBank/DDBJ databases">
        <title>Ca. Dormibacterota MAGs.</title>
        <authorList>
            <person name="Montgomery K."/>
        </authorList>
    </citation>
    <scope>NUCLEOTIDE SEQUENCE [LARGE SCALE GENOMIC DNA]</scope>
    <source>
        <strain evidence="2">SC8812_S17_10</strain>
    </source>
</reference>
<dbReference type="Pfam" id="PF13560">
    <property type="entry name" value="HTH_31"/>
    <property type="match status" value="1"/>
</dbReference>
<keyword evidence="3" id="KW-1185">Reference proteome</keyword>
<gene>
    <name evidence="2" type="ORF">JF922_10675</name>
</gene>
<sequence length="409" mass="45186">MSPDGGVGERIRAYRRRRGLSQAALAHLVGRSESWLSQVERSILPVENLGVLVKLAEVLKVDVRVLTGLPFYLAPDGGVQLTEVEAIRSALSSYSEIEALLNPSRFDVAPASLSDLRKEVYVAWQLRQASRYQELGRKLPGLLTVTEAATRYYEGDDLLETRGLLSEVYQVTRAMLRKMGETEYAWIAGDRAIQAARLAGRPLDVAAGARALGLVFLAEGRLRQAETVVMRGVNGLETYVASGNPEYWSVWGALLLVAALIAARKGSTSAAAEYIEEASRAAHYLGRDRNDLRTAFGPTNVAIHRVSVAVELGDPGRALREGDNVNVERLPAEFRERRSTLLVEVARARAQQGDRGTAILHLLEAEAIAPEEVRFNFIVREMLRDFLKKERKLRTPGLWSFAQRLGVLS</sequence>
<evidence type="ECO:0000313" key="2">
    <source>
        <dbReference type="EMBL" id="MBJ7598534.1"/>
    </source>
</evidence>
<accession>A0A934N9C7</accession>
<dbReference type="SMART" id="SM00530">
    <property type="entry name" value="HTH_XRE"/>
    <property type="match status" value="1"/>
</dbReference>
<protein>
    <submittedName>
        <fullName evidence="2">Helix-turn-helix transcriptional regulator</fullName>
    </submittedName>
</protein>
<dbReference type="EMBL" id="JAEKNR010000116">
    <property type="protein sequence ID" value="MBJ7598534.1"/>
    <property type="molecule type" value="Genomic_DNA"/>
</dbReference>
<proteinExistence type="predicted"/>
<dbReference type="RefSeq" id="WP_338201609.1">
    <property type="nucleotide sequence ID" value="NZ_JAEKNR010000116.1"/>
</dbReference>
<evidence type="ECO:0000313" key="3">
    <source>
        <dbReference type="Proteomes" id="UP000612893"/>
    </source>
</evidence>
<comment type="caution">
    <text evidence="2">The sequence shown here is derived from an EMBL/GenBank/DDBJ whole genome shotgun (WGS) entry which is preliminary data.</text>
</comment>
<dbReference type="GO" id="GO:0003677">
    <property type="term" value="F:DNA binding"/>
    <property type="evidence" value="ECO:0007669"/>
    <property type="project" value="InterPro"/>
</dbReference>
<dbReference type="CDD" id="cd00093">
    <property type="entry name" value="HTH_XRE"/>
    <property type="match status" value="1"/>
</dbReference>
<dbReference type="PROSITE" id="PS50943">
    <property type="entry name" value="HTH_CROC1"/>
    <property type="match status" value="1"/>
</dbReference>
<dbReference type="Gene3D" id="1.10.260.40">
    <property type="entry name" value="lambda repressor-like DNA-binding domains"/>
    <property type="match status" value="1"/>
</dbReference>
<dbReference type="SUPFAM" id="SSF47413">
    <property type="entry name" value="lambda repressor-like DNA-binding domains"/>
    <property type="match status" value="1"/>
</dbReference>
<organism evidence="2 3">
    <name type="scientific">Candidatus Nephthysia bennettiae</name>
    <dbReference type="NCBI Taxonomy" id="3127016"/>
    <lineage>
        <taxon>Bacteria</taxon>
        <taxon>Bacillati</taxon>
        <taxon>Candidatus Dormiibacterota</taxon>
        <taxon>Candidatus Dormibacteria</taxon>
        <taxon>Candidatus Dormibacterales</taxon>
        <taxon>Candidatus Dormibacteraceae</taxon>
        <taxon>Candidatus Nephthysia</taxon>
    </lineage>
</organism>
<dbReference type="AlphaFoldDB" id="A0A934N9C7"/>
<name>A0A934N9C7_9BACT</name>
<dbReference type="InterPro" id="IPR010982">
    <property type="entry name" value="Lambda_DNA-bd_dom_sf"/>
</dbReference>